<proteinExistence type="predicted"/>
<comment type="caution">
    <text evidence="1">The sequence shown here is derived from an EMBL/GenBank/DDBJ whole genome shotgun (WGS) entry which is preliminary data.</text>
</comment>
<evidence type="ECO:0000313" key="2">
    <source>
        <dbReference type="Proteomes" id="UP000324800"/>
    </source>
</evidence>
<dbReference type="AlphaFoldDB" id="A0A5J4WR83"/>
<gene>
    <name evidence="1" type="ORF">EZS28_007579</name>
</gene>
<dbReference type="Proteomes" id="UP000324800">
    <property type="component" value="Unassembled WGS sequence"/>
</dbReference>
<protein>
    <recommendedName>
        <fullName evidence="3">Tyr recombinase domain-containing protein</fullName>
    </recommendedName>
</protein>
<evidence type="ECO:0000313" key="1">
    <source>
        <dbReference type="EMBL" id="KAA6396895.1"/>
    </source>
</evidence>
<sequence length="197" mass="22769">MRRTSSHAAVKEARTAANMFFEVICQPFPQKLLSIIMKENNRETAKVNSKEEIWHLVSLLLHLSTISKKPNQPNQIILAACLSSIIAFTNLRLSELYEANIDILSNTNLKLIAMIWKGSYGRVQLNLRKMNNDGYCPVFWTNQWKMINKDNKEFQSYPWAISLGHNAAPTSDNYFETLEFKDNSYLNSKYQYILGKI</sequence>
<name>A0A5J4WR83_9EUKA</name>
<organism evidence="1 2">
    <name type="scientific">Streblomastix strix</name>
    <dbReference type="NCBI Taxonomy" id="222440"/>
    <lineage>
        <taxon>Eukaryota</taxon>
        <taxon>Metamonada</taxon>
        <taxon>Preaxostyla</taxon>
        <taxon>Oxymonadida</taxon>
        <taxon>Streblomastigidae</taxon>
        <taxon>Streblomastix</taxon>
    </lineage>
</organism>
<accession>A0A5J4WR83</accession>
<dbReference type="EMBL" id="SNRW01001316">
    <property type="protein sequence ID" value="KAA6396895.1"/>
    <property type="molecule type" value="Genomic_DNA"/>
</dbReference>
<evidence type="ECO:0008006" key="3">
    <source>
        <dbReference type="Google" id="ProtNLM"/>
    </source>
</evidence>
<reference evidence="1 2" key="1">
    <citation type="submission" date="2019-03" db="EMBL/GenBank/DDBJ databases">
        <title>Single cell metagenomics reveals metabolic interactions within the superorganism composed of flagellate Streblomastix strix and complex community of Bacteroidetes bacteria on its surface.</title>
        <authorList>
            <person name="Treitli S.C."/>
            <person name="Kolisko M."/>
            <person name="Husnik F."/>
            <person name="Keeling P."/>
            <person name="Hampl V."/>
        </authorList>
    </citation>
    <scope>NUCLEOTIDE SEQUENCE [LARGE SCALE GENOMIC DNA]</scope>
    <source>
        <strain evidence="1">ST1C</strain>
    </source>
</reference>